<dbReference type="GO" id="GO:0004519">
    <property type="term" value="F:endonuclease activity"/>
    <property type="evidence" value="ECO:0007669"/>
    <property type="project" value="UniProtKB-KW"/>
</dbReference>
<evidence type="ECO:0000313" key="6">
    <source>
        <dbReference type="Proteomes" id="UP001168380"/>
    </source>
</evidence>
<evidence type="ECO:0000256" key="3">
    <source>
        <dbReference type="ARBA" id="ARBA00023125"/>
    </source>
</evidence>
<comment type="caution">
    <text evidence="5">The sequence shown here is derived from an EMBL/GenBank/DDBJ whole genome shotgun (WGS) entry which is preliminary data.</text>
</comment>
<keyword evidence="5" id="KW-0540">Nuclease</keyword>
<protein>
    <submittedName>
        <fullName evidence="5">Restriction endonuclease subunit S</fullName>
    </submittedName>
</protein>
<sequence>MKLSEVAKITAGHPFRGRIVHTEDSVVVALQLKDVQPQKGINWDSCTPTSLAGKKSPNWLQEGDILVAAKGSQNYAVLVDGTLLKAKKQAVAAPHFFIVRTKNNLVLPGYLAWLLNQQPCQKHFEQGAEGTLAKSIRRSVLENAPIMVPPIEDQHAIIGLSTAMSNEQQLAEQLLRNSKKIMTAIALDLYSQEAKSGNHTSTNKNSAKA</sequence>
<feature type="domain" description="Type I restriction modification DNA specificity" evidence="4">
    <location>
        <begin position="53"/>
        <end position="158"/>
    </location>
</feature>
<dbReference type="InterPro" id="IPR044946">
    <property type="entry name" value="Restrct_endonuc_typeI_TRD_sf"/>
</dbReference>
<dbReference type="EMBL" id="JAULRT010000032">
    <property type="protein sequence ID" value="MDO3380893.1"/>
    <property type="molecule type" value="Genomic_DNA"/>
</dbReference>
<dbReference type="PANTHER" id="PTHR30408">
    <property type="entry name" value="TYPE-1 RESTRICTION ENZYME ECOKI SPECIFICITY PROTEIN"/>
    <property type="match status" value="1"/>
</dbReference>
<evidence type="ECO:0000256" key="2">
    <source>
        <dbReference type="ARBA" id="ARBA00022747"/>
    </source>
</evidence>
<dbReference type="SUPFAM" id="SSF116734">
    <property type="entry name" value="DNA methylase specificity domain"/>
    <property type="match status" value="1"/>
</dbReference>
<keyword evidence="6" id="KW-1185">Reference proteome</keyword>
<evidence type="ECO:0000256" key="1">
    <source>
        <dbReference type="ARBA" id="ARBA00010923"/>
    </source>
</evidence>
<keyword evidence="2" id="KW-0680">Restriction system</keyword>
<keyword evidence="5" id="KW-0378">Hydrolase</keyword>
<keyword evidence="5" id="KW-0255">Endonuclease</keyword>
<evidence type="ECO:0000259" key="4">
    <source>
        <dbReference type="Pfam" id="PF01420"/>
    </source>
</evidence>
<comment type="similarity">
    <text evidence="1">Belongs to the type-I restriction system S methylase family.</text>
</comment>
<dbReference type="Proteomes" id="UP001168380">
    <property type="component" value="Unassembled WGS sequence"/>
</dbReference>
<dbReference type="InterPro" id="IPR000055">
    <property type="entry name" value="Restrct_endonuc_typeI_TRD"/>
</dbReference>
<keyword evidence="3" id="KW-0238">DNA-binding</keyword>
<dbReference type="Pfam" id="PF01420">
    <property type="entry name" value="Methylase_S"/>
    <property type="match status" value="1"/>
</dbReference>
<name>A0ABT8TCP0_9GAMM</name>
<dbReference type="RefSeq" id="WP_302711016.1">
    <property type="nucleotide sequence ID" value="NZ_JAULRT010000032.1"/>
</dbReference>
<gene>
    <name evidence="5" type="ORF">QWI16_01825</name>
</gene>
<dbReference type="Gene3D" id="3.90.220.20">
    <property type="entry name" value="DNA methylase specificity domains"/>
    <property type="match status" value="1"/>
</dbReference>
<proteinExistence type="inferred from homology"/>
<dbReference type="PANTHER" id="PTHR30408:SF12">
    <property type="entry name" value="TYPE I RESTRICTION ENZYME MJAVIII SPECIFICITY SUBUNIT"/>
    <property type="match status" value="1"/>
</dbReference>
<dbReference type="CDD" id="cd16961">
    <property type="entry name" value="RMtype1_S_TRD-CR_like"/>
    <property type="match status" value="1"/>
</dbReference>
<organism evidence="5 6">
    <name type="scientific">Gilvimarinus algae</name>
    <dbReference type="NCBI Taxonomy" id="3058037"/>
    <lineage>
        <taxon>Bacteria</taxon>
        <taxon>Pseudomonadati</taxon>
        <taxon>Pseudomonadota</taxon>
        <taxon>Gammaproteobacteria</taxon>
        <taxon>Cellvibrionales</taxon>
        <taxon>Cellvibrionaceae</taxon>
        <taxon>Gilvimarinus</taxon>
    </lineage>
</organism>
<reference evidence="5" key="1">
    <citation type="submission" date="2023-07" db="EMBL/GenBank/DDBJ databases">
        <title>Gilvimarinus algae sp. nov., isolated from the surface of Kelp.</title>
        <authorList>
            <person name="Sun Y.Y."/>
            <person name="Gong Y."/>
            <person name="Du Z.J."/>
        </authorList>
    </citation>
    <scope>NUCLEOTIDE SEQUENCE</scope>
    <source>
        <strain evidence="5">SDUM040014</strain>
    </source>
</reference>
<dbReference type="InterPro" id="IPR052021">
    <property type="entry name" value="Type-I_RS_S_subunit"/>
</dbReference>
<accession>A0ABT8TCP0</accession>
<evidence type="ECO:0000313" key="5">
    <source>
        <dbReference type="EMBL" id="MDO3380893.1"/>
    </source>
</evidence>